<keyword evidence="4" id="KW-0288">FMN</keyword>
<dbReference type="PANTHER" id="PTHR43673:SF2">
    <property type="entry name" value="NITROREDUCTASE"/>
    <property type="match status" value="1"/>
</dbReference>
<accession>A0ABS1J6T6</accession>
<comment type="similarity">
    <text evidence="2">Belongs to the nitroreductase family.</text>
</comment>
<feature type="domain" description="Putative nitroreductase TM1586" evidence="6">
    <location>
        <begin position="16"/>
        <end position="262"/>
    </location>
</feature>
<keyword evidence="5" id="KW-0560">Oxidoreductase</keyword>
<keyword evidence="3" id="KW-0285">Flavoprotein</keyword>
<dbReference type="Pfam" id="PF14512">
    <property type="entry name" value="TM1586_NiRdase"/>
    <property type="match status" value="1"/>
</dbReference>
<protein>
    <submittedName>
        <fullName evidence="7">Nitroreductase family protein</fullName>
    </submittedName>
</protein>
<organism evidence="7 8">
    <name type="scientific">Tumebacillus amylolyticus</name>
    <dbReference type="NCBI Taxonomy" id="2801339"/>
    <lineage>
        <taxon>Bacteria</taxon>
        <taxon>Bacillati</taxon>
        <taxon>Bacillota</taxon>
        <taxon>Bacilli</taxon>
        <taxon>Bacillales</taxon>
        <taxon>Alicyclobacillaceae</taxon>
        <taxon>Tumebacillus</taxon>
    </lineage>
</organism>
<evidence type="ECO:0000259" key="6">
    <source>
        <dbReference type="Pfam" id="PF14512"/>
    </source>
</evidence>
<gene>
    <name evidence="7" type="ORF">JJB07_04850</name>
</gene>
<dbReference type="CDD" id="cd02062">
    <property type="entry name" value="Nitro_FMN_reductase"/>
    <property type="match status" value="1"/>
</dbReference>
<dbReference type="Gene3D" id="3.40.109.30">
    <property type="entry name" value="putative nitroreductase (tm1586), domain 2"/>
    <property type="match status" value="1"/>
</dbReference>
<evidence type="ECO:0000256" key="4">
    <source>
        <dbReference type="ARBA" id="ARBA00022643"/>
    </source>
</evidence>
<evidence type="ECO:0000313" key="7">
    <source>
        <dbReference type="EMBL" id="MBL0385974.1"/>
    </source>
</evidence>
<reference evidence="7 8" key="1">
    <citation type="submission" date="2021-01" db="EMBL/GenBank/DDBJ databases">
        <title>Tumebacillus sp. strain ITR2 16S ribosomal RNA gene Genome sequencing and assembly.</title>
        <authorList>
            <person name="Kang M."/>
        </authorList>
    </citation>
    <scope>NUCLEOTIDE SEQUENCE [LARGE SCALE GENOMIC DNA]</scope>
    <source>
        <strain evidence="7 8">ITR2</strain>
    </source>
</reference>
<comment type="caution">
    <text evidence="7">The sequence shown here is derived from an EMBL/GenBank/DDBJ whole genome shotgun (WGS) entry which is preliminary data.</text>
</comment>
<name>A0ABS1J6T6_9BACL</name>
<evidence type="ECO:0000256" key="2">
    <source>
        <dbReference type="ARBA" id="ARBA00007118"/>
    </source>
</evidence>
<dbReference type="RefSeq" id="WP_201631617.1">
    <property type="nucleotide sequence ID" value="NZ_JAEQNB010000001.1"/>
</dbReference>
<evidence type="ECO:0000256" key="3">
    <source>
        <dbReference type="ARBA" id="ARBA00022630"/>
    </source>
</evidence>
<dbReference type="InterPro" id="IPR029478">
    <property type="entry name" value="TM1586_NiRdase"/>
</dbReference>
<dbReference type="Gene3D" id="3.40.109.10">
    <property type="entry name" value="NADH Oxidase"/>
    <property type="match status" value="1"/>
</dbReference>
<dbReference type="EMBL" id="JAEQNB010000001">
    <property type="protein sequence ID" value="MBL0385974.1"/>
    <property type="molecule type" value="Genomic_DNA"/>
</dbReference>
<sequence length="305" mass="33767">MSDPTRTLTREQAIPLFEGVELRHSSRSYTGEPLSTEIRTKLLNFLDSGWEPYPESHTRAVFIEGTDKTSRIFKGFLGSYGKVTNAPALIAIIADVDRPHFYEAAGYMGEQCVLYATALGLESCWVGGFFRPEEAGKIAGLGKSERVLCVVAIGTAKQGGMTSLYEGLFKFGSTNRGKRKDVSEIHYLEDITPPHWFLRAIEAVQIAPSSFNKQPWHIMYHRDGRISLSATEDYKEKAPLYAGAPNSSRLCCGIAMAHFKVTTRALGIEGHWIPEVEPSNPIASFFVPSEIKDNLDALNDLEVTS</sequence>
<keyword evidence="8" id="KW-1185">Reference proteome</keyword>
<comment type="cofactor">
    <cofactor evidence="1">
        <name>FMN</name>
        <dbReference type="ChEBI" id="CHEBI:58210"/>
    </cofactor>
</comment>
<dbReference type="PANTHER" id="PTHR43673">
    <property type="entry name" value="NAD(P)H NITROREDUCTASE YDGI-RELATED"/>
    <property type="match status" value="1"/>
</dbReference>
<dbReference type="InterPro" id="IPR000415">
    <property type="entry name" value="Nitroreductase-like"/>
</dbReference>
<evidence type="ECO:0000256" key="5">
    <source>
        <dbReference type="ARBA" id="ARBA00023002"/>
    </source>
</evidence>
<evidence type="ECO:0000313" key="8">
    <source>
        <dbReference type="Proteomes" id="UP000602284"/>
    </source>
</evidence>
<dbReference type="SUPFAM" id="SSF55469">
    <property type="entry name" value="FMN-dependent nitroreductase-like"/>
    <property type="match status" value="2"/>
</dbReference>
<evidence type="ECO:0000256" key="1">
    <source>
        <dbReference type="ARBA" id="ARBA00001917"/>
    </source>
</evidence>
<dbReference type="Proteomes" id="UP000602284">
    <property type="component" value="Unassembled WGS sequence"/>
</dbReference>
<proteinExistence type="inferred from homology"/>